<evidence type="ECO:0000256" key="7">
    <source>
        <dbReference type="ARBA" id="ARBA00023288"/>
    </source>
</evidence>
<sequence length="139" mass="14372">MVKISLVFFILALWVVSEVNCKAPSSSHHAHAPAPSADCTTLIVNMVDCMSFVSNGSNTSKPEGGCCNGLKTVLKIDSGCLCEAFKNSANYGIAVNITKAMTLPSACRLKALPISNCHMSRAPSAAPVSGAPSAAPEAF</sequence>
<evidence type="ECO:0000256" key="5">
    <source>
        <dbReference type="ARBA" id="ARBA00023157"/>
    </source>
</evidence>
<comment type="subcellular location">
    <subcellularLocation>
        <location evidence="1">Cell membrane</location>
        <topology evidence="1">Lipid-anchor</topology>
        <topology evidence="1">GPI-anchor</topology>
    </subcellularLocation>
</comment>
<evidence type="ECO:0000256" key="2">
    <source>
        <dbReference type="ARBA" id="ARBA00009748"/>
    </source>
</evidence>
<evidence type="ECO:0000256" key="8">
    <source>
        <dbReference type="SAM" id="SignalP"/>
    </source>
</evidence>
<dbReference type="CDD" id="cd00010">
    <property type="entry name" value="AAI_LTSS"/>
    <property type="match status" value="1"/>
</dbReference>
<dbReference type="GO" id="GO:0006869">
    <property type="term" value="P:lipid transport"/>
    <property type="evidence" value="ECO:0007669"/>
    <property type="project" value="InterPro"/>
</dbReference>
<evidence type="ECO:0000256" key="1">
    <source>
        <dbReference type="ARBA" id="ARBA00004609"/>
    </source>
</evidence>
<protein>
    <submittedName>
        <fullName evidence="10">Plant lipid transfer protein/Par allergen</fullName>
    </submittedName>
</protein>
<keyword evidence="7" id="KW-0449">Lipoprotein</keyword>
<dbReference type="InParanoid" id="A0A200QW14"/>
<dbReference type="Proteomes" id="UP000195402">
    <property type="component" value="Unassembled WGS sequence"/>
</dbReference>
<dbReference type="GO" id="GO:0005886">
    <property type="term" value="C:plasma membrane"/>
    <property type="evidence" value="ECO:0007669"/>
    <property type="project" value="UniProtKB-SubCell"/>
</dbReference>
<dbReference type="SUPFAM" id="SSF47699">
    <property type="entry name" value="Bifunctional inhibitor/lipid-transfer protein/seed storage 2S albumin"/>
    <property type="match status" value="1"/>
</dbReference>
<dbReference type="PANTHER" id="PTHR33044">
    <property type="entry name" value="BIFUNCTIONAL INHIBITOR/LIPID-TRANSFER PROTEIN/SEED STORAGE 2S ALBUMIN SUPERFAMILY PROTEIN-RELATED"/>
    <property type="match status" value="1"/>
</dbReference>
<dbReference type="Pfam" id="PF14368">
    <property type="entry name" value="LTP_2"/>
    <property type="match status" value="1"/>
</dbReference>
<dbReference type="SMART" id="SM00499">
    <property type="entry name" value="AAI"/>
    <property type="match status" value="1"/>
</dbReference>
<dbReference type="FunFam" id="1.10.110.10:FF:000001">
    <property type="entry name" value="Bifunctional inhibitor/lipid-transfer protein/seed storage 2S albumin superfamily protein"/>
    <property type="match status" value="1"/>
</dbReference>
<dbReference type="STRING" id="56857.A0A200QW14"/>
<name>A0A200QW14_MACCD</name>
<dbReference type="OMA" id="KNSANYG"/>
<dbReference type="EMBL" id="MVGT01001027">
    <property type="protein sequence ID" value="OVA14635.1"/>
    <property type="molecule type" value="Genomic_DNA"/>
</dbReference>
<dbReference type="FunCoup" id="A0A200QW14">
    <property type="interactions" value="190"/>
</dbReference>
<dbReference type="OrthoDB" id="659547at2759"/>
<proteinExistence type="inferred from homology"/>
<feature type="chain" id="PRO_5013233394" evidence="8">
    <location>
        <begin position="22"/>
        <end position="139"/>
    </location>
</feature>
<feature type="signal peptide" evidence="8">
    <location>
        <begin position="1"/>
        <end position="21"/>
    </location>
</feature>
<dbReference type="AlphaFoldDB" id="A0A200QW14"/>
<keyword evidence="5" id="KW-1015">Disulfide bond</keyword>
<comment type="similarity">
    <text evidence="2">Belongs to the plant LTP family.</text>
</comment>
<comment type="caution">
    <text evidence="10">The sequence shown here is derived from an EMBL/GenBank/DDBJ whole genome shotgun (WGS) entry which is preliminary data.</text>
</comment>
<reference evidence="10 11" key="1">
    <citation type="journal article" date="2017" name="Mol. Plant">
        <title>The Genome of Medicinal Plant Macleaya cordata Provides New Insights into Benzylisoquinoline Alkaloids Metabolism.</title>
        <authorList>
            <person name="Liu X."/>
            <person name="Liu Y."/>
            <person name="Huang P."/>
            <person name="Ma Y."/>
            <person name="Qing Z."/>
            <person name="Tang Q."/>
            <person name="Cao H."/>
            <person name="Cheng P."/>
            <person name="Zheng Y."/>
            <person name="Yuan Z."/>
            <person name="Zhou Y."/>
            <person name="Liu J."/>
            <person name="Tang Z."/>
            <person name="Zhuo Y."/>
            <person name="Zhang Y."/>
            <person name="Yu L."/>
            <person name="Huang J."/>
            <person name="Yang P."/>
            <person name="Peng Q."/>
            <person name="Zhang J."/>
            <person name="Jiang W."/>
            <person name="Zhang Z."/>
            <person name="Lin K."/>
            <person name="Ro D.K."/>
            <person name="Chen X."/>
            <person name="Xiong X."/>
            <person name="Shang Y."/>
            <person name="Huang S."/>
            <person name="Zeng J."/>
        </authorList>
    </citation>
    <scope>NUCLEOTIDE SEQUENCE [LARGE SCALE GENOMIC DNA]</scope>
    <source>
        <strain evidence="11">cv. BLH2017</strain>
        <tissue evidence="10">Root</tissue>
    </source>
</reference>
<evidence type="ECO:0000313" key="10">
    <source>
        <dbReference type="EMBL" id="OVA14635.1"/>
    </source>
</evidence>
<evidence type="ECO:0000256" key="4">
    <source>
        <dbReference type="ARBA" id="ARBA00022729"/>
    </source>
</evidence>
<keyword evidence="3" id="KW-0336">GPI-anchor</keyword>
<dbReference type="InterPro" id="IPR016140">
    <property type="entry name" value="Bifunc_inhib/LTP/seed_store"/>
</dbReference>
<keyword evidence="3" id="KW-0472">Membrane</keyword>
<keyword evidence="11" id="KW-1185">Reference proteome</keyword>
<evidence type="ECO:0000256" key="6">
    <source>
        <dbReference type="ARBA" id="ARBA00023180"/>
    </source>
</evidence>
<dbReference type="PRINTS" id="PR00382">
    <property type="entry name" value="LIPIDTRNSFER"/>
</dbReference>
<dbReference type="Gene3D" id="1.10.110.10">
    <property type="entry name" value="Plant lipid-transfer and hydrophobic proteins"/>
    <property type="match status" value="1"/>
</dbReference>
<keyword evidence="4 8" id="KW-0732">Signal</keyword>
<accession>A0A200QW14</accession>
<dbReference type="GO" id="GO:0008289">
    <property type="term" value="F:lipid binding"/>
    <property type="evidence" value="ECO:0007669"/>
    <property type="project" value="InterPro"/>
</dbReference>
<gene>
    <name evidence="10" type="ORF">BVC80_1815g40</name>
</gene>
<dbReference type="InterPro" id="IPR000528">
    <property type="entry name" value="Plant_nsLTP"/>
</dbReference>
<keyword evidence="6" id="KW-0325">Glycoprotein</keyword>
<organism evidence="10 11">
    <name type="scientific">Macleaya cordata</name>
    <name type="common">Five-seeded plume-poppy</name>
    <name type="synonym">Bocconia cordata</name>
    <dbReference type="NCBI Taxonomy" id="56857"/>
    <lineage>
        <taxon>Eukaryota</taxon>
        <taxon>Viridiplantae</taxon>
        <taxon>Streptophyta</taxon>
        <taxon>Embryophyta</taxon>
        <taxon>Tracheophyta</taxon>
        <taxon>Spermatophyta</taxon>
        <taxon>Magnoliopsida</taxon>
        <taxon>Ranunculales</taxon>
        <taxon>Papaveraceae</taxon>
        <taxon>Papaveroideae</taxon>
        <taxon>Macleaya</taxon>
    </lineage>
</organism>
<evidence type="ECO:0000259" key="9">
    <source>
        <dbReference type="SMART" id="SM00499"/>
    </source>
</evidence>
<evidence type="ECO:0000256" key="3">
    <source>
        <dbReference type="ARBA" id="ARBA00022622"/>
    </source>
</evidence>
<feature type="domain" description="Bifunctional inhibitor/plant lipid transfer protein/seed storage helical" evidence="9">
    <location>
        <begin position="39"/>
        <end position="117"/>
    </location>
</feature>
<dbReference type="InterPro" id="IPR043325">
    <property type="entry name" value="LTSS"/>
</dbReference>
<dbReference type="GO" id="GO:0098552">
    <property type="term" value="C:side of membrane"/>
    <property type="evidence" value="ECO:0007669"/>
    <property type="project" value="UniProtKB-KW"/>
</dbReference>
<dbReference type="InterPro" id="IPR036312">
    <property type="entry name" value="Bifun_inhib/LTP/seed_sf"/>
</dbReference>
<evidence type="ECO:0000313" key="11">
    <source>
        <dbReference type="Proteomes" id="UP000195402"/>
    </source>
</evidence>